<evidence type="ECO:0000313" key="2">
    <source>
        <dbReference type="Proteomes" id="UP000765509"/>
    </source>
</evidence>
<accession>A0A9Q3F8N0</accession>
<dbReference type="Proteomes" id="UP000765509">
    <property type="component" value="Unassembled WGS sequence"/>
</dbReference>
<name>A0A9Q3F8N0_9BASI</name>
<reference evidence="1" key="1">
    <citation type="submission" date="2021-03" db="EMBL/GenBank/DDBJ databases">
        <title>Draft genome sequence of rust myrtle Austropuccinia psidii MF-1, a brazilian biotype.</title>
        <authorList>
            <person name="Quecine M.C."/>
            <person name="Pachon D.M.R."/>
            <person name="Bonatelli M.L."/>
            <person name="Correr F.H."/>
            <person name="Franceschini L.M."/>
            <person name="Leite T.F."/>
            <person name="Margarido G.R.A."/>
            <person name="Almeida C.A."/>
            <person name="Ferrarezi J.A."/>
            <person name="Labate C.A."/>
        </authorList>
    </citation>
    <scope>NUCLEOTIDE SEQUENCE</scope>
    <source>
        <strain evidence="1">MF-1</strain>
    </source>
</reference>
<evidence type="ECO:0000313" key="1">
    <source>
        <dbReference type="EMBL" id="MBW0535578.1"/>
    </source>
</evidence>
<comment type="caution">
    <text evidence="1">The sequence shown here is derived from an EMBL/GenBank/DDBJ whole genome shotgun (WGS) entry which is preliminary data.</text>
</comment>
<organism evidence="1 2">
    <name type="scientific">Austropuccinia psidii MF-1</name>
    <dbReference type="NCBI Taxonomy" id="1389203"/>
    <lineage>
        <taxon>Eukaryota</taxon>
        <taxon>Fungi</taxon>
        <taxon>Dikarya</taxon>
        <taxon>Basidiomycota</taxon>
        <taxon>Pucciniomycotina</taxon>
        <taxon>Pucciniomycetes</taxon>
        <taxon>Pucciniales</taxon>
        <taxon>Sphaerophragmiaceae</taxon>
        <taxon>Austropuccinia</taxon>
    </lineage>
</organism>
<dbReference type="EMBL" id="AVOT02040375">
    <property type="protein sequence ID" value="MBW0535578.1"/>
    <property type="molecule type" value="Genomic_DNA"/>
</dbReference>
<protein>
    <submittedName>
        <fullName evidence="1">Uncharacterized protein</fullName>
    </submittedName>
</protein>
<dbReference type="AlphaFoldDB" id="A0A9Q3F8N0"/>
<proteinExistence type="predicted"/>
<sequence length="168" mass="19534">MLGWKISIPDYRGNMTIVHKDRNIHKNAYGLSRWPSQNEIENNFYVAEEASPKVPIKGRSFTDLNTTVFEEVRNSYTQDMDCGILCQLLTKDSQYSTLIQTLDKTRKKSYDQGRFHLLDGIIYHGTKQIYVIKVVDMSLINLVLKEFHDSSCEPLRDDHIPKKVPRNI</sequence>
<dbReference type="OrthoDB" id="2507171at2759"/>
<gene>
    <name evidence="1" type="ORF">O181_075293</name>
</gene>
<keyword evidence="2" id="KW-1185">Reference proteome</keyword>